<feature type="non-terminal residue" evidence="1">
    <location>
        <position position="1"/>
    </location>
</feature>
<organism evidence="1 2">
    <name type="scientific">Trichinella patagoniensis</name>
    <dbReference type="NCBI Taxonomy" id="990121"/>
    <lineage>
        <taxon>Eukaryota</taxon>
        <taxon>Metazoa</taxon>
        <taxon>Ecdysozoa</taxon>
        <taxon>Nematoda</taxon>
        <taxon>Enoplea</taxon>
        <taxon>Dorylaimia</taxon>
        <taxon>Trichinellida</taxon>
        <taxon>Trichinellidae</taxon>
        <taxon>Trichinella</taxon>
    </lineage>
</organism>
<protein>
    <submittedName>
        <fullName evidence="1">Uncharacterized protein</fullName>
    </submittedName>
</protein>
<gene>
    <name evidence="1" type="ORF">T12_3943</name>
</gene>
<name>A0A0V0XK79_9BILA</name>
<proteinExistence type="predicted"/>
<sequence length="45" mass="5187">LRFLFSRTLKKFYQWLPPFASATLGPLQSSSWLSVQLECTTPRIA</sequence>
<feature type="non-terminal residue" evidence="1">
    <location>
        <position position="45"/>
    </location>
</feature>
<comment type="caution">
    <text evidence="1">The sequence shown here is derived from an EMBL/GenBank/DDBJ whole genome shotgun (WGS) entry which is preliminary data.</text>
</comment>
<dbReference type="Proteomes" id="UP000054783">
    <property type="component" value="Unassembled WGS sequence"/>
</dbReference>
<evidence type="ECO:0000313" key="2">
    <source>
        <dbReference type="Proteomes" id="UP000054783"/>
    </source>
</evidence>
<dbReference type="EMBL" id="JYDQ01004815">
    <property type="protein sequence ID" value="KRX88400.1"/>
    <property type="molecule type" value="Genomic_DNA"/>
</dbReference>
<accession>A0A0V0XK79</accession>
<keyword evidence="2" id="KW-1185">Reference proteome</keyword>
<reference evidence="1 2" key="1">
    <citation type="submission" date="2015-01" db="EMBL/GenBank/DDBJ databases">
        <title>Evolution of Trichinella species and genotypes.</title>
        <authorList>
            <person name="Korhonen P.K."/>
            <person name="Edoardo P."/>
            <person name="Giuseppe L.R."/>
            <person name="Gasser R.B."/>
        </authorList>
    </citation>
    <scope>NUCLEOTIDE SEQUENCE [LARGE SCALE GENOMIC DNA]</scope>
    <source>
        <strain evidence="1">ISS2496</strain>
    </source>
</reference>
<dbReference type="AlphaFoldDB" id="A0A0V0XK79"/>
<evidence type="ECO:0000313" key="1">
    <source>
        <dbReference type="EMBL" id="KRX88400.1"/>
    </source>
</evidence>